<sequence>MTNLKVIANEMLPVLENENGDKFVNARELHTSLMVGKDFTTWIKQRIEQYDFLEGEDFSPLLGKTSNGRPRTEYLLTIDCAKELAMVQNNEMGRAIRKYFIEVEKQARKLASNPAFSYMIEDPVARAKKWIEEQEEKKRALEVIEQQKPKVLFADAVSTSKTSILIRELAKILKQNGVDIGQQRLFEWMRTNNYLIKRQGTDWNMPTQYSMERGWFEIIETSITRSDGSITIGKTPKVTGKGQLYFVNRFLKEKQSTYQEA</sequence>
<dbReference type="Pfam" id="PF08346">
    <property type="entry name" value="AntA"/>
    <property type="match status" value="1"/>
</dbReference>
<dbReference type="PANTHER" id="PTHR36180">
    <property type="entry name" value="DNA-BINDING PROTEIN-RELATED-RELATED"/>
    <property type="match status" value="1"/>
</dbReference>
<name>A0ABX4XJ65_9LIST</name>
<evidence type="ECO:0000313" key="4">
    <source>
        <dbReference type="Proteomes" id="UP000236500"/>
    </source>
</evidence>
<evidence type="ECO:0000313" key="3">
    <source>
        <dbReference type="EMBL" id="PNP88971.1"/>
    </source>
</evidence>
<feature type="domain" description="Antirepressor protein C-terminal" evidence="1">
    <location>
        <begin position="144"/>
        <end position="252"/>
    </location>
</feature>
<dbReference type="InterPro" id="IPR013557">
    <property type="entry name" value="AntA/B_antirep"/>
</dbReference>
<reference evidence="3 4" key="1">
    <citation type="submission" date="2016-11" db="EMBL/GenBank/DDBJ databases">
        <title>Whole Genome Sequence of Listeria newyorkensis.</title>
        <authorList>
            <person name="Frink S."/>
            <person name="Morales C."/>
            <person name="Kiang D."/>
        </authorList>
    </citation>
    <scope>NUCLEOTIDE SEQUENCE [LARGE SCALE GENOMIC DNA]</scope>
    <source>
        <strain evidence="3 4">F1604011-044</strain>
    </source>
</reference>
<accession>A0ABX4XJ65</accession>
<evidence type="ECO:0000259" key="1">
    <source>
        <dbReference type="Pfam" id="PF03374"/>
    </source>
</evidence>
<evidence type="ECO:0000259" key="2">
    <source>
        <dbReference type="Pfam" id="PF08346"/>
    </source>
</evidence>
<dbReference type="RefSeq" id="WP_103035019.1">
    <property type="nucleotide sequence ID" value="NZ_MPDH01000020.1"/>
</dbReference>
<keyword evidence="4" id="KW-1185">Reference proteome</keyword>
<dbReference type="PANTHER" id="PTHR36180:SF1">
    <property type="entry name" value="ANTA_ANTB ANTIREPRESSOR DOMAIN-CONTAINING PROTEIN"/>
    <property type="match status" value="1"/>
</dbReference>
<dbReference type="Proteomes" id="UP000236500">
    <property type="component" value="Unassembled WGS sequence"/>
</dbReference>
<gene>
    <name evidence="3" type="ORF">BMT55_13955</name>
</gene>
<protein>
    <submittedName>
        <fullName evidence="3">Phage antirepressor Ant</fullName>
    </submittedName>
</protein>
<comment type="caution">
    <text evidence="3">The sequence shown here is derived from an EMBL/GenBank/DDBJ whole genome shotgun (WGS) entry which is preliminary data.</text>
</comment>
<organism evidence="3 4">
    <name type="scientific">Listeria newyorkensis</name>
    <dbReference type="NCBI Taxonomy" id="1497681"/>
    <lineage>
        <taxon>Bacteria</taxon>
        <taxon>Bacillati</taxon>
        <taxon>Bacillota</taxon>
        <taxon>Bacilli</taxon>
        <taxon>Bacillales</taxon>
        <taxon>Listeriaceae</taxon>
        <taxon>Listeria</taxon>
    </lineage>
</organism>
<dbReference type="InterPro" id="IPR005039">
    <property type="entry name" value="Ant_C"/>
</dbReference>
<dbReference type="Pfam" id="PF03374">
    <property type="entry name" value="ANT"/>
    <property type="match status" value="1"/>
</dbReference>
<dbReference type="EMBL" id="MPDH01000020">
    <property type="protein sequence ID" value="PNP88971.1"/>
    <property type="molecule type" value="Genomic_DNA"/>
</dbReference>
<feature type="domain" description="AntA/AntB antirepressor" evidence="2">
    <location>
        <begin position="24"/>
        <end position="90"/>
    </location>
</feature>
<proteinExistence type="predicted"/>